<accession>A0AA39CNN0</accession>
<dbReference type="GO" id="GO:0005737">
    <property type="term" value="C:cytoplasm"/>
    <property type="evidence" value="ECO:0007669"/>
    <property type="project" value="TreeGrafter"/>
</dbReference>
<name>A0AA39CNN0_9EURO</name>
<keyword evidence="10" id="KW-1185">Reference proteome</keyword>
<evidence type="ECO:0000256" key="4">
    <source>
        <dbReference type="ARBA" id="ARBA00022833"/>
    </source>
</evidence>
<dbReference type="SUPFAM" id="SSF50129">
    <property type="entry name" value="GroES-like"/>
    <property type="match status" value="1"/>
</dbReference>
<evidence type="ECO:0000259" key="7">
    <source>
        <dbReference type="Pfam" id="PF00107"/>
    </source>
</evidence>
<dbReference type="Gene3D" id="3.40.50.720">
    <property type="entry name" value="NAD(P)-binding Rossmann-like Domain"/>
    <property type="match status" value="1"/>
</dbReference>
<sequence length="256" mass="26771">MRALRYHGIKDLRLEHDVGEPECTETSVKIKLHEYSSPTFIPSKDAPHPVTKESMPITIGHEFSGEIVEIGSKARNPTDLKVGDKVAVQPTIACFSCGPCHEGAINCCDGAGFVGLSGGGGGMSDFVCVDPQFVFKLPDGVGLDVGALVEPLAVAWHAVDQYPVGPGTQAIVMGAGPIGLGVIQCLRARGAETIVVVEMAEERRNFARHFGATHLIDPTREDVVRAAKEICGGGQGPHVALDAAGVPASIKSAALS</sequence>
<feature type="domain" description="Alcohol dehydrogenase-like C-terminal" evidence="7">
    <location>
        <begin position="177"/>
        <end position="253"/>
    </location>
</feature>
<dbReference type="GO" id="GO:0034079">
    <property type="term" value="P:butanediol biosynthetic process"/>
    <property type="evidence" value="ECO:0007669"/>
    <property type="project" value="TreeGrafter"/>
</dbReference>
<protein>
    <recommendedName>
        <fullName evidence="11">Alcohol dehydrogenase</fullName>
    </recommendedName>
</protein>
<dbReference type="InterPro" id="IPR036291">
    <property type="entry name" value="NAD(P)-bd_dom_sf"/>
</dbReference>
<gene>
    <name evidence="9" type="ORF">H2204_014130</name>
</gene>
<proteinExistence type="inferred from homology"/>
<comment type="cofactor">
    <cofactor evidence="1 6">
        <name>Zn(2+)</name>
        <dbReference type="ChEBI" id="CHEBI:29105"/>
    </cofactor>
</comment>
<evidence type="ECO:0000313" key="9">
    <source>
        <dbReference type="EMBL" id="KAJ9616089.1"/>
    </source>
</evidence>
<feature type="domain" description="Alcohol dehydrogenase-like N-terminal" evidence="8">
    <location>
        <begin position="51"/>
        <end position="139"/>
    </location>
</feature>
<reference evidence="9" key="1">
    <citation type="submission" date="2022-10" db="EMBL/GenBank/DDBJ databases">
        <title>Culturing micro-colonial fungi from biological soil crusts in the Mojave desert and describing Neophaeococcomyces mojavensis, and introducing the new genera and species Taxawa tesnikishii.</title>
        <authorList>
            <person name="Kurbessoian T."/>
            <person name="Stajich J.E."/>
        </authorList>
    </citation>
    <scope>NUCLEOTIDE SEQUENCE</scope>
    <source>
        <strain evidence="9">TK_35</strain>
    </source>
</reference>
<dbReference type="GO" id="GO:0008270">
    <property type="term" value="F:zinc ion binding"/>
    <property type="evidence" value="ECO:0007669"/>
    <property type="project" value="InterPro"/>
</dbReference>
<evidence type="ECO:0000313" key="10">
    <source>
        <dbReference type="Proteomes" id="UP001172681"/>
    </source>
</evidence>
<evidence type="ECO:0000256" key="1">
    <source>
        <dbReference type="ARBA" id="ARBA00001947"/>
    </source>
</evidence>
<evidence type="ECO:0000256" key="2">
    <source>
        <dbReference type="ARBA" id="ARBA00008072"/>
    </source>
</evidence>
<dbReference type="Pfam" id="PF00107">
    <property type="entry name" value="ADH_zinc_N"/>
    <property type="match status" value="1"/>
</dbReference>
<dbReference type="Pfam" id="PF08240">
    <property type="entry name" value="ADH_N"/>
    <property type="match status" value="1"/>
</dbReference>
<dbReference type="Gene3D" id="3.90.180.10">
    <property type="entry name" value="Medium-chain alcohol dehydrogenases, catalytic domain"/>
    <property type="match status" value="1"/>
</dbReference>
<comment type="similarity">
    <text evidence="2 6">Belongs to the zinc-containing alcohol dehydrogenase family.</text>
</comment>
<evidence type="ECO:0000259" key="8">
    <source>
        <dbReference type="Pfam" id="PF08240"/>
    </source>
</evidence>
<dbReference type="InterPro" id="IPR002328">
    <property type="entry name" value="ADH_Zn_CS"/>
</dbReference>
<organism evidence="9 10">
    <name type="scientific">Knufia peltigerae</name>
    <dbReference type="NCBI Taxonomy" id="1002370"/>
    <lineage>
        <taxon>Eukaryota</taxon>
        <taxon>Fungi</taxon>
        <taxon>Dikarya</taxon>
        <taxon>Ascomycota</taxon>
        <taxon>Pezizomycotina</taxon>
        <taxon>Eurotiomycetes</taxon>
        <taxon>Chaetothyriomycetidae</taxon>
        <taxon>Chaetothyriales</taxon>
        <taxon>Trichomeriaceae</taxon>
        <taxon>Knufia</taxon>
    </lineage>
</organism>
<dbReference type="PANTHER" id="PTHR43161">
    <property type="entry name" value="SORBITOL DEHYDROGENASE"/>
    <property type="match status" value="1"/>
</dbReference>
<evidence type="ECO:0008006" key="11">
    <source>
        <dbReference type="Google" id="ProtNLM"/>
    </source>
</evidence>
<evidence type="ECO:0000256" key="6">
    <source>
        <dbReference type="RuleBase" id="RU361277"/>
    </source>
</evidence>
<keyword evidence="3 6" id="KW-0479">Metal-binding</keyword>
<dbReference type="PANTHER" id="PTHR43161:SF23">
    <property type="entry name" value="(R,R)-BUTANEDIOL DEHYDROGENASE-RELATED"/>
    <property type="match status" value="1"/>
</dbReference>
<feature type="non-terminal residue" evidence="9">
    <location>
        <position position="256"/>
    </location>
</feature>
<keyword evidence="4 6" id="KW-0862">Zinc</keyword>
<dbReference type="InterPro" id="IPR011032">
    <property type="entry name" value="GroES-like_sf"/>
</dbReference>
<dbReference type="PROSITE" id="PS00059">
    <property type="entry name" value="ADH_ZINC"/>
    <property type="match status" value="1"/>
</dbReference>
<evidence type="ECO:0000256" key="3">
    <source>
        <dbReference type="ARBA" id="ARBA00022723"/>
    </source>
</evidence>
<evidence type="ECO:0000256" key="5">
    <source>
        <dbReference type="ARBA" id="ARBA00023002"/>
    </source>
</evidence>
<dbReference type="SUPFAM" id="SSF51735">
    <property type="entry name" value="NAD(P)-binding Rossmann-fold domains"/>
    <property type="match status" value="1"/>
</dbReference>
<dbReference type="InterPro" id="IPR013154">
    <property type="entry name" value="ADH-like_N"/>
</dbReference>
<dbReference type="AlphaFoldDB" id="A0AA39CNN0"/>
<dbReference type="Proteomes" id="UP001172681">
    <property type="component" value="Unassembled WGS sequence"/>
</dbReference>
<dbReference type="InterPro" id="IPR013149">
    <property type="entry name" value="ADH-like_C"/>
</dbReference>
<dbReference type="EMBL" id="JAPDRN010000173">
    <property type="protein sequence ID" value="KAJ9616089.1"/>
    <property type="molecule type" value="Genomic_DNA"/>
</dbReference>
<keyword evidence="5" id="KW-0560">Oxidoreductase</keyword>
<dbReference type="GO" id="GO:0000721">
    <property type="term" value="F:(R,R)-butanediol dehydrogenase activity"/>
    <property type="evidence" value="ECO:0007669"/>
    <property type="project" value="TreeGrafter"/>
</dbReference>
<comment type="caution">
    <text evidence="9">The sequence shown here is derived from an EMBL/GenBank/DDBJ whole genome shotgun (WGS) entry which is preliminary data.</text>
</comment>